<feature type="region of interest" description="Disordered" evidence="1">
    <location>
        <begin position="1"/>
        <end position="20"/>
    </location>
</feature>
<name>A0A2B7Y0B4_POLH7</name>
<keyword evidence="3" id="KW-1185">Reference proteome</keyword>
<evidence type="ECO:0000313" key="2">
    <source>
        <dbReference type="EMBL" id="PGH14248.1"/>
    </source>
</evidence>
<dbReference type="Proteomes" id="UP000224634">
    <property type="component" value="Unassembled WGS sequence"/>
</dbReference>
<dbReference type="AlphaFoldDB" id="A0A2B7Y0B4"/>
<sequence>MMREPSVASSAPTDLKNGILTNSPVHFGMPHLGDISISALRPLSFVHLETHNNIKGFKADITGYQHDDERKGERAAGARGYDSSGRTTFNRIPGEEETVYLLTKYLQIPTAWRTV</sequence>
<reference evidence="2 3" key="1">
    <citation type="submission" date="2017-10" db="EMBL/GenBank/DDBJ databases">
        <title>Comparative genomics in systemic dimorphic fungi from Ajellomycetaceae.</title>
        <authorList>
            <person name="Munoz J.F."/>
            <person name="Mcewen J.G."/>
            <person name="Clay O.K."/>
            <person name="Cuomo C.A."/>
        </authorList>
    </citation>
    <scope>NUCLEOTIDE SEQUENCE [LARGE SCALE GENOMIC DNA]</scope>
    <source>
        <strain evidence="2 3">UAMH7299</strain>
    </source>
</reference>
<protein>
    <submittedName>
        <fullName evidence="2">Uncharacterized protein</fullName>
    </submittedName>
</protein>
<accession>A0A2B7Y0B4</accession>
<gene>
    <name evidence="2" type="ORF">AJ80_05988</name>
</gene>
<comment type="caution">
    <text evidence="2">The sequence shown here is derived from an EMBL/GenBank/DDBJ whole genome shotgun (WGS) entry which is preliminary data.</text>
</comment>
<proteinExistence type="predicted"/>
<evidence type="ECO:0000256" key="1">
    <source>
        <dbReference type="SAM" id="MobiDB-lite"/>
    </source>
</evidence>
<organism evidence="2 3">
    <name type="scientific">Polytolypa hystricis (strain UAMH7299)</name>
    <dbReference type="NCBI Taxonomy" id="1447883"/>
    <lineage>
        <taxon>Eukaryota</taxon>
        <taxon>Fungi</taxon>
        <taxon>Dikarya</taxon>
        <taxon>Ascomycota</taxon>
        <taxon>Pezizomycotina</taxon>
        <taxon>Eurotiomycetes</taxon>
        <taxon>Eurotiomycetidae</taxon>
        <taxon>Onygenales</taxon>
        <taxon>Onygenales incertae sedis</taxon>
        <taxon>Polytolypa</taxon>
    </lineage>
</organism>
<dbReference type="EMBL" id="PDNA01000095">
    <property type="protein sequence ID" value="PGH14248.1"/>
    <property type="molecule type" value="Genomic_DNA"/>
</dbReference>
<evidence type="ECO:0000313" key="3">
    <source>
        <dbReference type="Proteomes" id="UP000224634"/>
    </source>
</evidence>